<keyword evidence="2" id="KW-0808">Transferase</keyword>
<gene>
    <name evidence="2" type="ORF">DJ70_13770</name>
</gene>
<protein>
    <submittedName>
        <fullName evidence="2">Methyltransferase type 11</fullName>
    </submittedName>
</protein>
<dbReference type="GO" id="GO:0032259">
    <property type="term" value="P:methylation"/>
    <property type="evidence" value="ECO:0007669"/>
    <property type="project" value="UniProtKB-KW"/>
</dbReference>
<dbReference type="SUPFAM" id="SSF53335">
    <property type="entry name" value="S-adenosyl-L-methionine-dependent methyltransferases"/>
    <property type="match status" value="1"/>
</dbReference>
<evidence type="ECO:0000259" key="1">
    <source>
        <dbReference type="Pfam" id="PF08241"/>
    </source>
</evidence>
<dbReference type="PANTHER" id="PTHR43591">
    <property type="entry name" value="METHYLTRANSFERASE"/>
    <property type="match status" value="1"/>
</dbReference>
<sequence length="195" mass="20413">MYGLGDVRFFDRIAPLYDLVMPPASGAALSAGFDRAERPIERLLDVGGGSGRAAAAVTGPEVTVVDASLGMLRRAREARGLSAVVGDAGRLPFRDRSVDAAMVVDAFHHLPDRAAALREVARVLAPGGVLVVREFDPTHPLGRLLVAGEHAIGMGSRFSTPDALAADMETVGLDPAVVDRGFGYTVAGVRPEEEA</sequence>
<dbReference type="PANTHER" id="PTHR43591:SF24">
    <property type="entry name" value="2-METHOXY-6-POLYPRENYL-1,4-BENZOQUINOL METHYLASE, MITOCHONDRIAL"/>
    <property type="match status" value="1"/>
</dbReference>
<dbReference type="AlphaFoldDB" id="A0A256IEE5"/>
<dbReference type="EMBL" id="NHPJ01000120">
    <property type="protein sequence ID" value="OYR54532.1"/>
    <property type="molecule type" value="Genomic_DNA"/>
</dbReference>
<name>A0A256IEE5_9EURY</name>
<dbReference type="CDD" id="cd02440">
    <property type="entry name" value="AdoMet_MTases"/>
    <property type="match status" value="1"/>
</dbReference>
<dbReference type="Proteomes" id="UP000216308">
    <property type="component" value="Unassembled WGS sequence"/>
</dbReference>
<dbReference type="InterPro" id="IPR029063">
    <property type="entry name" value="SAM-dependent_MTases_sf"/>
</dbReference>
<feature type="domain" description="Methyltransferase type 11" evidence="1">
    <location>
        <begin position="44"/>
        <end position="132"/>
    </location>
</feature>
<keyword evidence="3" id="KW-1185">Reference proteome</keyword>
<organism evidence="2 3">
    <name type="scientific">Halorubrum halodurans</name>
    <dbReference type="NCBI Taxonomy" id="1383851"/>
    <lineage>
        <taxon>Archaea</taxon>
        <taxon>Methanobacteriati</taxon>
        <taxon>Methanobacteriota</taxon>
        <taxon>Stenosarchaea group</taxon>
        <taxon>Halobacteria</taxon>
        <taxon>Halobacteriales</taxon>
        <taxon>Haloferacaceae</taxon>
        <taxon>Halorubrum</taxon>
    </lineage>
</organism>
<proteinExistence type="predicted"/>
<dbReference type="GO" id="GO:0008757">
    <property type="term" value="F:S-adenosylmethionine-dependent methyltransferase activity"/>
    <property type="evidence" value="ECO:0007669"/>
    <property type="project" value="InterPro"/>
</dbReference>
<dbReference type="RefSeq" id="WP_094533961.1">
    <property type="nucleotide sequence ID" value="NZ_NHPJ01000120.1"/>
</dbReference>
<keyword evidence="2" id="KW-0489">Methyltransferase</keyword>
<comment type="caution">
    <text evidence="2">The sequence shown here is derived from an EMBL/GenBank/DDBJ whole genome shotgun (WGS) entry which is preliminary data.</text>
</comment>
<evidence type="ECO:0000313" key="3">
    <source>
        <dbReference type="Proteomes" id="UP000216308"/>
    </source>
</evidence>
<accession>A0A256IEE5</accession>
<dbReference type="OrthoDB" id="1018at2157"/>
<evidence type="ECO:0000313" key="2">
    <source>
        <dbReference type="EMBL" id="OYR54532.1"/>
    </source>
</evidence>
<reference evidence="2 3" key="1">
    <citation type="journal article" date="2014" name="Front. Microbiol.">
        <title>Population and genomic analysis of the genus Halorubrum.</title>
        <authorList>
            <person name="Fullmer M.S."/>
            <person name="Soucy S.M."/>
            <person name="Swithers K.S."/>
            <person name="Makkay A.M."/>
            <person name="Wheeler R."/>
            <person name="Ventosa A."/>
            <person name="Gogarten J.P."/>
            <person name="Papke R.T."/>
        </authorList>
    </citation>
    <scope>NUCLEOTIDE SEQUENCE [LARGE SCALE GENOMIC DNA]</scope>
    <source>
        <strain evidence="2 3">Cb34</strain>
    </source>
</reference>
<dbReference type="InterPro" id="IPR013216">
    <property type="entry name" value="Methyltransf_11"/>
</dbReference>
<dbReference type="Gene3D" id="3.40.50.150">
    <property type="entry name" value="Vaccinia Virus protein VP39"/>
    <property type="match status" value="1"/>
</dbReference>
<dbReference type="Pfam" id="PF08241">
    <property type="entry name" value="Methyltransf_11"/>
    <property type="match status" value="1"/>
</dbReference>